<name>A0AA39HC26_9BILA</name>
<organism evidence="1 2">
    <name type="scientific">Steinernema hermaphroditum</name>
    <dbReference type="NCBI Taxonomy" id="289476"/>
    <lineage>
        <taxon>Eukaryota</taxon>
        <taxon>Metazoa</taxon>
        <taxon>Ecdysozoa</taxon>
        <taxon>Nematoda</taxon>
        <taxon>Chromadorea</taxon>
        <taxon>Rhabditida</taxon>
        <taxon>Tylenchina</taxon>
        <taxon>Panagrolaimomorpha</taxon>
        <taxon>Strongyloidoidea</taxon>
        <taxon>Steinernematidae</taxon>
        <taxon>Steinernema</taxon>
    </lineage>
</organism>
<comment type="caution">
    <text evidence="1">The sequence shown here is derived from an EMBL/GenBank/DDBJ whole genome shotgun (WGS) entry which is preliminary data.</text>
</comment>
<sequence length="217" mass="25289">MEQEALTDFDHFKSLHKLLRPFTALVACREEVTGRTSYLHLKGAQNKEIILVFYDDKLSKLEEGYTITIYDFAIQGPVHSGGPLRLVFLNDSNYKITPSTILSDVTAYLLHSSICSARLRLMNYEFFKSSPEQLTREHPQVPDELGAEMWRGFNHGDWKPATFYHERLEGASERTITIENFYFTPLHTRVDFRIKGDTVVNGRRYLKPRRDQYDQFS</sequence>
<gene>
    <name evidence="1" type="ORF">QR680_016712</name>
</gene>
<proteinExistence type="predicted"/>
<evidence type="ECO:0000313" key="2">
    <source>
        <dbReference type="Proteomes" id="UP001175271"/>
    </source>
</evidence>
<reference evidence="1" key="1">
    <citation type="submission" date="2023-06" db="EMBL/GenBank/DDBJ databases">
        <title>Genomic analysis of the entomopathogenic nematode Steinernema hermaphroditum.</title>
        <authorList>
            <person name="Schwarz E.M."/>
            <person name="Heppert J.K."/>
            <person name="Baniya A."/>
            <person name="Schwartz H.T."/>
            <person name="Tan C.-H."/>
            <person name="Antoshechkin I."/>
            <person name="Sternberg P.W."/>
            <person name="Goodrich-Blair H."/>
            <person name="Dillman A.R."/>
        </authorList>
    </citation>
    <scope>NUCLEOTIDE SEQUENCE</scope>
    <source>
        <strain evidence="1">PS9179</strain>
        <tissue evidence="1">Whole animal</tissue>
    </source>
</reference>
<keyword evidence="2" id="KW-1185">Reference proteome</keyword>
<evidence type="ECO:0000313" key="1">
    <source>
        <dbReference type="EMBL" id="KAK0403090.1"/>
    </source>
</evidence>
<dbReference type="AlphaFoldDB" id="A0AA39HC26"/>
<accession>A0AA39HC26</accession>
<dbReference type="EMBL" id="JAUCMV010000004">
    <property type="protein sequence ID" value="KAK0403090.1"/>
    <property type="molecule type" value="Genomic_DNA"/>
</dbReference>
<dbReference type="Proteomes" id="UP001175271">
    <property type="component" value="Unassembled WGS sequence"/>
</dbReference>
<protein>
    <submittedName>
        <fullName evidence="1">Uncharacterized protein</fullName>
    </submittedName>
</protein>